<feature type="domain" description="IRS-type PTB" evidence="5">
    <location>
        <begin position="47"/>
        <end position="151"/>
    </location>
</feature>
<feature type="region of interest" description="Disordered" evidence="3">
    <location>
        <begin position="454"/>
        <end position="531"/>
    </location>
</feature>
<evidence type="ECO:0000313" key="7">
    <source>
        <dbReference type="Proteomes" id="UP001591681"/>
    </source>
</evidence>
<keyword evidence="1" id="KW-0597">Phosphoprotein</keyword>
<dbReference type="InterPro" id="IPR011993">
    <property type="entry name" value="PH-like_dom_sf"/>
</dbReference>
<feature type="compositionally biased region" description="Gly residues" evidence="3">
    <location>
        <begin position="548"/>
        <end position="568"/>
    </location>
</feature>
<feature type="compositionally biased region" description="Basic and acidic residues" evidence="3">
    <location>
        <begin position="1103"/>
        <end position="1114"/>
    </location>
</feature>
<dbReference type="EMBL" id="JBHFQA010000022">
    <property type="protein sequence ID" value="KAL2079769.1"/>
    <property type="molecule type" value="Genomic_DNA"/>
</dbReference>
<feature type="compositionally biased region" description="Low complexity" evidence="3">
    <location>
        <begin position="201"/>
        <end position="220"/>
    </location>
</feature>
<reference evidence="6 7" key="1">
    <citation type="submission" date="2024-09" db="EMBL/GenBank/DDBJ databases">
        <title>A chromosome-level genome assembly of Gray's grenadier anchovy, Coilia grayii.</title>
        <authorList>
            <person name="Fu Z."/>
        </authorList>
    </citation>
    <scope>NUCLEOTIDE SEQUENCE [LARGE SCALE GENOMIC DNA]</scope>
    <source>
        <strain evidence="6">G4</strain>
        <tissue evidence="6">Muscle</tissue>
    </source>
</reference>
<accession>A0ABD1IXW1</accession>
<organism evidence="6 7">
    <name type="scientific">Coilia grayii</name>
    <name type="common">Gray's grenadier anchovy</name>
    <dbReference type="NCBI Taxonomy" id="363190"/>
    <lineage>
        <taxon>Eukaryota</taxon>
        <taxon>Metazoa</taxon>
        <taxon>Chordata</taxon>
        <taxon>Craniata</taxon>
        <taxon>Vertebrata</taxon>
        <taxon>Euteleostomi</taxon>
        <taxon>Actinopterygii</taxon>
        <taxon>Neopterygii</taxon>
        <taxon>Teleostei</taxon>
        <taxon>Clupei</taxon>
        <taxon>Clupeiformes</taxon>
        <taxon>Clupeoidei</taxon>
        <taxon>Engraulidae</taxon>
        <taxon>Coilinae</taxon>
        <taxon>Coilia</taxon>
    </lineage>
</organism>
<name>A0ABD1IXW1_9TELE</name>
<gene>
    <name evidence="6" type="ORF">ACEWY4_025513</name>
</gene>
<comment type="caution">
    <text evidence="6">The sequence shown here is derived from an EMBL/GenBank/DDBJ whole genome shotgun (WGS) entry which is preliminary data.</text>
</comment>
<dbReference type="Pfam" id="PF02174">
    <property type="entry name" value="IRS"/>
    <property type="match status" value="1"/>
</dbReference>
<feature type="compositionally biased region" description="Gly residues" evidence="3">
    <location>
        <begin position="335"/>
        <end position="344"/>
    </location>
</feature>
<evidence type="ECO:0000259" key="5">
    <source>
        <dbReference type="PROSITE" id="PS51064"/>
    </source>
</evidence>
<sequence>MCHSVYYSVYLLIFSLSFSQPPSPVGKIPLSECGSSDYGVPTPGPAFKEVWQVKVWPKGLGQAKNLVGIYRLCLTDKTVNFVKLNSDAAGIVLQLMNVRRCGHSENFFFVEVGRSAVTGPGEFWMQVEDSVVAQNMHETLLEAMKSLSEEFRQRSKSQSGVGAGGGATASNPISVPSRRHHPNPPPSQVGLTRRPRTEPPASAAGTSSSVASGAGNAGNVGREGERGPNASPTPRYHSFPRTRTASDGAKSDDMSGSGGGGGVGAGTASINASPTPNGGSRSSTPILRSTSVRAPPASKYPHGLMRSTSTPAAPCPPNHISPAGHGTDFCPMTSEGGGVGGVGGSSSSVGSSLGGSSQAGSAYSRVPSLQASLSGSLSDYGSSDEYGSSPGEGSLLTPHSLSSLGGRGDRDNEGANYILMTQQQRKGNGSGSMASSGSGSAQYQAVNVISSQGRRILRRSSSRESEADRRFLSKRASLPPMALERLAPPRRGGDGEEQAELEEDDYAVMSRSTSRGMAAASLQSSTPSGGPSLSAYLDVNAEFRGENGGSLGSGLSEGGGGGEGGGVMDNGYMSMLPGVTATPPSSVSNSLAVAVADPDSGRLPDASDDYMAMTPNSSVSPPQNIRPPPTVADGYMMMSPNGSCSPDQRGLPSAWVGSGSADSRAGSDYMNMSPISARSASGSPPPLPLSEQDARSDAHANGHHANGPQQPQHPTQNQQQQAVPKMVYSYYSLPRSYKHNPTARFEDEHGRGKRLSAGGSAGGRRVASNSGGFRGPGCSSGVSKPQDHHGGPQSCRHLSLSSSSYSSSSASSESLGEGEEKAPHGGAGARTASRGKDRLLEHQGQRKGSTGLKHHSPGQRTRPISLFVDVSKANTLPRVRENPLPPEPKSPGEYVSIEFKGEHCIRAGASVVTSTAAAGGRVVRPGFSIPPTSTSSSSSRPLPRPMSCLAGFLPVSQGAPLPPSATSEYVNMDLGPSPSPSPLSLTPLGFPSFSTPPTPPLPTAAAPKARDELRPSSSRPDQGAKGPRQQQTPQPPDSPTACGDYTEMAFSLSASTPTTSSTSSPKGPSPDHPESIPTGPVLNLGLPLDFPLGASKQGPNPDHGAKVIRADPQGRRRHCSETFLATTSVVSGSSGSSSSSSSVAGGGLPEHAQAVARRLGFDSILWGGSIAASPDCPSQHGPPSLPNAQASFAEQGLNYIDLDLANKESPHLGLDPPPASQTVPARLFSAMLGAGAVGVAGAGLATGTSNLNTYASIDFYKSEELRTHQSAGKDTG</sequence>
<dbReference type="PANTHER" id="PTHR10614:SF9">
    <property type="entry name" value="INSULIN RECEPTOR SUBSTRATE 1-B ISOFORM X1"/>
    <property type="match status" value="1"/>
</dbReference>
<feature type="compositionally biased region" description="Polar residues" evidence="3">
    <location>
        <begin position="510"/>
        <end position="531"/>
    </location>
</feature>
<feature type="compositionally biased region" description="Low complexity" evidence="3">
    <location>
        <begin position="657"/>
        <end position="682"/>
    </location>
</feature>
<feature type="compositionally biased region" description="Low complexity" evidence="3">
    <location>
        <begin position="755"/>
        <end position="771"/>
    </location>
</feature>
<dbReference type="SMART" id="SM00310">
    <property type="entry name" value="PTBI"/>
    <property type="match status" value="1"/>
</dbReference>
<feature type="compositionally biased region" description="Low complexity" evidence="3">
    <location>
        <begin position="708"/>
        <end position="721"/>
    </location>
</feature>
<dbReference type="FunFam" id="2.30.29.30:FF:000029">
    <property type="entry name" value="Insulin receptor substrate 1"/>
    <property type="match status" value="1"/>
</dbReference>
<dbReference type="Gene3D" id="2.30.29.30">
    <property type="entry name" value="Pleckstrin-homology domain (PH domain)/Phosphotyrosine-binding domain (PTB)"/>
    <property type="match status" value="1"/>
</dbReference>
<feature type="compositionally biased region" description="Basic and acidic residues" evidence="3">
    <location>
        <begin position="834"/>
        <end position="844"/>
    </location>
</feature>
<dbReference type="CDD" id="cd01204">
    <property type="entry name" value="PTB_IRS"/>
    <property type="match status" value="1"/>
</dbReference>
<feature type="region of interest" description="Disordered" evidence="3">
    <location>
        <begin position="151"/>
        <end position="413"/>
    </location>
</feature>
<dbReference type="PROSITE" id="PS51064">
    <property type="entry name" value="IRS_PTB"/>
    <property type="match status" value="1"/>
</dbReference>
<feature type="compositionally biased region" description="Basic and acidic residues" evidence="3">
    <location>
        <begin position="461"/>
        <end position="471"/>
    </location>
</feature>
<dbReference type="GO" id="GO:0007165">
    <property type="term" value="P:signal transduction"/>
    <property type="evidence" value="ECO:0007669"/>
    <property type="project" value="UniProtKB-KW"/>
</dbReference>
<feature type="compositionally biased region" description="Low complexity" evidence="3">
    <location>
        <begin position="982"/>
        <end position="993"/>
    </location>
</feature>
<feature type="compositionally biased region" description="Polar residues" evidence="3">
    <location>
        <begin position="270"/>
        <end position="292"/>
    </location>
</feature>
<keyword evidence="4" id="KW-0732">Signal</keyword>
<evidence type="ECO:0000256" key="4">
    <source>
        <dbReference type="SAM" id="SignalP"/>
    </source>
</evidence>
<feature type="region of interest" description="Disordered" evidence="3">
    <location>
        <begin position="1128"/>
        <end position="1147"/>
    </location>
</feature>
<feature type="compositionally biased region" description="Low complexity" evidence="3">
    <location>
        <begin position="345"/>
        <end position="364"/>
    </location>
</feature>
<feature type="signal peptide" evidence="4">
    <location>
        <begin position="1"/>
        <end position="19"/>
    </location>
</feature>
<evidence type="ECO:0000256" key="2">
    <source>
        <dbReference type="ARBA" id="ARBA00023224"/>
    </source>
</evidence>
<feature type="compositionally biased region" description="Polar residues" evidence="3">
    <location>
        <begin position="614"/>
        <end position="623"/>
    </location>
</feature>
<dbReference type="PRINTS" id="PR00628">
    <property type="entry name" value="INSULINRSI"/>
</dbReference>
<feature type="region of interest" description="Disordered" evidence="3">
    <location>
        <begin position="598"/>
        <end position="723"/>
    </location>
</feature>
<keyword evidence="2" id="KW-0807">Transducer</keyword>
<dbReference type="PANTHER" id="PTHR10614">
    <property type="entry name" value="INSULIN RECEPTOR SUBSTRATE"/>
    <property type="match status" value="1"/>
</dbReference>
<proteinExistence type="predicted"/>
<feature type="compositionally biased region" description="Low complexity" evidence="3">
    <location>
        <begin position="1128"/>
        <end position="1143"/>
    </location>
</feature>
<dbReference type="InterPro" id="IPR039011">
    <property type="entry name" value="IRS"/>
</dbReference>
<feature type="region of interest" description="Disordered" evidence="3">
    <location>
        <begin position="964"/>
        <end position="1116"/>
    </location>
</feature>
<feature type="compositionally biased region" description="Low complexity" evidence="3">
    <location>
        <begin position="798"/>
        <end position="815"/>
    </location>
</feature>
<feature type="compositionally biased region" description="Low complexity" evidence="3">
    <location>
        <begin position="372"/>
        <end position="394"/>
    </location>
</feature>
<feature type="chain" id="PRO_5044763020" description="IRS-type PTB domain-containing protein" evidence="4">
    <location>
        <begin position="20"/>
        <end position="1276"/>
    </location>
</feature>
<dbReference type="Proteomes" id="UP001591681">
    <property type="component" value="Unassembled WGS sequence"/>
</dbReference>
<evidence type="ECO:0000256" key="3">
    <source>
        <dbReference type="SAM" id="MobiDB-lite"/>
    </source>
</evidence>
<feature type="region of interest" description="Disordered" evidence="3">
    <location>
        <begin position="740"/>
        <end position="867"/>
    </location>
</feature>
<feature type="compositionally biased region" description="Acidic residues" evidence="3">
    <location>
        <begin position="495"/>
        <end position="506"/>
    </location>
</feature>
<feature type="compositionally biased region" description="Gly residues" evidence="3">
    <location>
        <begin position="256"/>
        <end position="265"/>
    </location>
</feature>
<feature type="region of interest" description="Disordered" evidence="3">
    <location>
        <begin position="548"/>
        <end position="569"/>
    </location>
</feature>
<evidence type="ECO:0000313" key="6">
    <source>
        <dbReference type="EMBL" id="KAL2079769.1"/>
    </source>
</evidence>
<dbReference type="SMART" id="SM01244">
    <property type="entry name" value="IRS"/>
    <property type="match status" value="1"/>
</dbReference>
<evidence type="ECO:0000256" key="1">
    <source>
        <dbReference type="ARBA" id="ARBA00022553"/>
    </source>
</evidence>
<dbReference type="AlphaFoldDB" id="A0ABD1IXW1"/>
<protein>
    <recommendedName>
        <fullName evidence="5">IRS-type PTB domain-containing protein</fullName>
    </recommendedName>
</protein>
<feature type="compositionally biased region" description="Low complexity" evidence="3">
    <location>
        <begin position="1051"/>
        <end position="1066"/>
    </location>
</feature>
<dbReference type="SUPFAM" id="SSF50729">
    <property type="entry name" value="PH domain-like"/>
    <property type="match status" value="1"/>
</dbReference>
<keyword evidence="7" id="KW-1185">Reference proteome</keyword>
<dbReference type="InterPro" id="IPR002404">
    <property type="entry name" value="IRS_PTB"/>
</dbReference>